<dbReference type="Gene3D" id="1.25.40.550">
    <property type="entry name" value="Aar2, C-terminal domain-like"/>
    <property type="match status" value="1"/>
</dbReference>
<feature type="domain" description="AAR2 C-terminal" evidence="3">
    <location>
        <begin position="272"/>
        <end position="447"/>
    </location>
</feature>
<evidence type="ECO:0000259" key="4">
    <source>
        <dbReference type="Pfam" id="PF20981"/>
    </source>
</evidence>
<name>A0A0F8XSB2_9EURO</name>
<dbReference type="Gene3D" id="2.60.34.20">
    <property type="match status" value="1"/>
</dbReference>
<dbReference type="CDD" id="cd13777">
    <property type="entry name" value="Aar2_N"/>
    <property type="match status" value="1"/>
</dbReference>
<keyword evidence="6" id="KW-1185">Reference proteome</keyword>
<dbReference type="Pfam" id="PF20981">
    <property type="entry name" value="AAR2_1st"/>
    <property type="match status" value="1"/>
</dbReference>
<comment type="similarity">
    <text evidence="1">Belongs to the AAR2 family.</text>
</comment>
<proteinExistence type="inferred from homology"/>
<reference evidence="5 6" key="1">
    <citation type="submission" date="2015-02" db="EMBL/GenBank/DDBJ databases">
        <title>Draft Genome Sequences of Two Closely-Related Aflatoxigenic Aspergillus Species Obtained from the Cote d'Ivoire.</title>
        <authorList>
            <person name="Moore G.G."/>
            <person name="Beltz S.B."/>
            <person name="Mack B.M."/>
        </authorList>
    </citation>
    <scope>NUCLEOTIDE SEQUENCE [LARGE SCALE GENOMIC DNA]</scope>
    <source>
        <strain evidence="5 6">SRRC1468</strain>
    </source>
</reference>
<gene>
    <name evidence="5" type="ORF">ARAM_005714</name>
</gene>
<feature type="region of interest" description="Disordered" evidence="2">
    <location>
        <begin position="146"/>
        <end position="183"/>
    </location>
</feature>
<dbReference type="GO" id="GO:0000244">
    <property type="term" value="P:spliceosomal tri-snRNP complex assembly"/>
    <property type="evidence" value="ECO:0007669"/>
    <property type="project" value="TreeGrafter"/>
</dbReference>
<organism evidence="5 6">
    <name type="scientific">Aspergillus rambellii</name>
    <dbReference type="NCBI Taxonomy" id="308745"/>
    <lineage>
        <taxon>Eukaryota</taxon>
        <taxon>Fungi</taxon>
        <taxon>Dikarya</taxon>
        <taxon>Ascomycota</taxon>
        <taxon>Pezizomycotina</taxon>
        <taxon>Eurotiomycetes</taxon>
        <taxon>Eurotiomycetidae</taxon>
        <taxon>Eurotiales</taxon>
        <taxon>Aspergillaceae</taxon>
        <taxon>Aspergillus</taxon>
        <taxon>Aspergillus subgen. Nidulantes</taxon>
    </lineage>
</organism>
<feature type="domain" description="AAR2 N-terminal" evidence="4">
    <location>
        <begin position="7"/>
        <end position="201"/>
    </location>
</feature>
<dbReference type="CDD" id="cd13778">
    <property type="entry name" value="Aar2_C"/>
    <property type="match status" value="1"/>
</dbReference>
<dbReference type="PANTHER" id="PTHR12689">
    <property type="entry name" value="A1 CISTRON SPLICING FACTOR AAR2-RELATED"/>
    <property type="match status" value="1"/>
</dbReference>
<dbReference type="Proteomes" id="UP000034291">
    <property type="component" value="Unassembled WGS sequence"/>
</dbReference>
<feature type="region of interest" description="Disordered" evidence="2">
    <location>
        <begin position="463"/>
        <end position="496"/>
    </location>
</feature>
<dbReference type="Pfam" id="PF05282">
    <property type="entry name" value="AAR2"/>
    <property type="match status" value="1"/>
</dbReference>
<evidence type="ECO:0000259" key="3">
    <source>
        <dbReference type="Pfam" id="PF05282"/>
    </source>
</evidence>
<evidence type="ECO:0000256" key="1">
    <source>
        <dbReference type="ARBA" id="ARBA00006281"/>
    </source>
</evidence>
<evidence type="ECO:0008006" key="7">
    <source>
        <dbReference type="Google" id="ProtNLM"/>
    </source>
</evidence>
<evidence type="ECO:0000256" key="2">
    <source>
        <dbReference type="SAM" id="MobiDB-lite"/>
    </source>
</evidence>
<dbReference type="PANTHER" id="PTHR12689:SF4">
    <property type="entry name" value="PROTEIN AAR2 HOMOLOG"/>
    <property type="match status" value="1"/>
</dbReference>
<dbReference type="FunFam" id="1.25.40.550:FF:000003">
    <property type="entry name" value="AAR2 family protein"/>
    <property type="match status" value="1"/>
</dbReference>
<dbReference type="AlphaFoldDB" id="A0A0F8XSB2"/>
<evidence type="ECO:0000313" key="6">
    <source>
        <dbReference type="Proteomes" id="UP000034291"/>
    </source>
</evidence>
<feature type="region of interest" description="Disordered" evidence="2">
    <location>
        <begin position="217"/>
        <end position="267"/>
    </location>
</feature>
<comment type="caution">
    <text evidence="5">The sequence shown here is derived from an EMBL/GenBank/DDBJ whole genome shotgun (WGS) entry which is preliminary data.</text>
</comment>
<dbReference type="InterPro" id="IPR007946">
    <property type="entry name" value="AAR2"/>
</dbReference>
<dbReference type="InterPro" id="IPR033647">
    <property type="entry name" value="Aar2_N"/>
</dbReference>
<dbReference type="OrthoDB" id="201752at2759"/>
<protein>
    <recommendedName>
        <fullName evidence="7">AAR2 family protein</fullName>
    </recommendedName>
</protein>
<sequence>MLLPPPPTLLLPNLPPKTLVGIDLIAFTSTPNFHGIRDIPPGWHFVYTGATEVLSLRCGGWFYVSGTDHPDNTLSDSRVVTISTAGVAGNEPEIRIWRWNPQTETLEPLSSAEKEQHEAMRYKANLGRVWQSGGLFGYRSRVPRGFMRRSNTRDGTDTNTGTGGPSEGVEEEEEDEQEQGRRDWNALTDRFSGQLLTRVTGEPKLDCDGRPRWVVTSASTAKRDSDDIPGLGPGGGLTSGESRSDAGAGSGTGTDTEGEVEMGKDQENEFSFLPVDLKMTWREGAIGRERTEAARDRSWALGDIIHRVSLLHPGSDESSSNNGESQVLGELQFTFLMGLTLMNYSCLQQWKRLLRLILTCRRAIVERETFMRDVLRLLLLQLKRCDDIEGGFFDLDGEEGGEFLRKLLKGFRGALYEVLADGMESPVKAEFDRLETWVKNEYDWELDREAVVRRGMLQLEDGEQVEIDMNEDDEDDETGEYAPVIVDLGDQSHNSQ</sequence>
<dbReference type="InterPro" id="IPR038516">
    <property type="entry name" value="AAR2_N_sf"/>
</dbReference>
<accession>A0A0F8XSB2</accession>
<feature type="compositionally biased region" description="Acidic residues" evidence="2">
    <location>
        <begin position="168"/>
        <end position="177"/>
    </location>
</feature>
<feature type="compositionally biased region" description="Acidic residues" evidence="2">
    <location>
        <begin position="463"/>
        <end position="479"/>
    </location>
</feature>
<evidence type="ECO:0000313" key="5">
    <source>
        <dbReference type="EMBL" id="KKK26417.1"/>
    </source>
</evidence>
<dbReference type="InterPro" id="IPR038514">
    <property type="entry name" value="AAR2_C_sf"/>
</dbReference>
<dbReference type="InterPro" id="IPR033648">
    <property type="entry name" value="AAR2_C"/>
</dbReference>
<dbReference type="STRING" id="308745.A0A0F8XSB2"/>
<dbReference type="EMBL" id="JZBS01000393">
    <property type="protein sequence ID" value="KKK26417.1"/>
    <property type="molecule type" value="Genomic_DNA"/>
</dbReference>